<comment type="subcellular location">
    <subcellularLocation>
        <location evidence="1">Cell inner membrane</location>
        <topology evidence="1">Multi-pass membrane protein</topology>
    </subcellularLocation>
</comment>
<feature type="transmembrane region" description="Helical" evidence="8">
    <location>
        <begin position="45"/>
        <end position="66"/>
    </location>
</feature>
<keyword evidence="2" id="KW-0813">Transport</keyword>
<dbReference type="OrthoDB" id="10254418at2759"/>
<feature type="transmembrane region" description="Helical" evidence="8">
    <location>
        <begin position="277"/>
        <end position="298"/>
    </location>
</feature>
<protein>
    <submittedName>
        <fullName evidence="9">Uncharacterized protein</fullName>
    </submittedName>
</protein>
<dbReference type="PANTHER" id="PTHR30574">
    <property type="entry name" value="INNER MEMBRANE PROTEIN YEDE"/>
    <property type="match status" value="1"/>
</dbReference>
<keyword evidence="7 8" id="KW-0472">Membrane</keyword>
<dbReference type="GO" id="GO:0005886">
    <property type="term" value="C:plasma membrane"/>
    <property type="evidence" value="ECO:0007669"/>
    <property type="project" value="UniProtKB-SubCell"/>
</dbReference>
<feature type="transmembrane region" description="Helical" evidence="8">
    <location>
        <begin position="12"/>
        <end position="33"/>
    </location>
</feature>
<keyword evidence="5 8" id="KW-0812">Transmembrane</keyword>
<evidence type="ECO:0000256" key="6">
    <source>
        <dbReference type="ARBA" id="ARBA00022989"/>
    </source>
</evidence>
<feature type="transmembrane region" description="Helical" evidence="8">
    <location>
        <begin position="86"/>
        <end position="111"/>
    </location>
</feature>
<evidence type="ECO:0000256" key="2">
    <source>
        <dbReference type="ARBA" id="ARBA00022448"/>
    </source>
</evidence>
<name>A0A136ILN6_9PEZI</name>
<feature type="transmembrane region" description="Helical" evidence="8">
    <location>
        <begin position="178"/>
        <end position="199"/>
    </location>
</feature>
<dbReference type="EMBL" id="KQ964273">
    <property type="protein sequence ID" value="KXJ85876.1"/>
    <property type="molecule type" value="Genomic_DNA"/>
</dbReference>
<gene>
    <name evidence="9" type="ORF">Micbo1qcDRAFT_237259</name>
</gene>
<dbReference type="PANTHER" id="PTHR30574:SF1">
    <property type="entry name" value="SULPHUR TRANSPORT DOMAIN-CONTAINING PROTEIN"/>
    <property type="match status" value="1"/>
</dbReference>
<dbReference type="Proteomes" id="UP000070501">
    <property type="component" value="Unassembled WGS sequence"/>
</dbReference>
<reference evidence="10" key="1">
    <citation type="submission" date="2016-02" db="EMBL/GenBank/DDBJ databases">
        <title>Draft genome sequence of Microdochium bolleyi, a fungal endophyte of beachgrass.</title>
        <authorList>
            <consortium name="DOE Joint Genome Institute"/>
            <person name="David A.S."/>
            <person name="May G."/>
            <person name="Haridas S."/>
            <person name="Lim J."/>
            <person name="Wang M."/>
            <person name="Labutti K."/>
            <person name="Lipzen A."/>
            <person name="Barry K."/>
            <person name="Grigoriev I.V."/>
        </authorList>
    </citation>
    <scope>NUCLEOTIDE SEQUENCE [LARGE SCALE GENOMIC DNA]</scope>
    <source>
        <strain evidence="10">J235TASD1</strain>
    </source>
</reference>
<keyword evidence="10" id="KW-1185">Reference proteome</keyword>
<accession>A0A136ILN6</accession>
<keyword evidence="4" id="KW-0997">Cell inner membrane</keyword>
<dbReference type="InParanoid" id="A0A136ILN6"/>
<evidence type="ECO:0000313" key="10">
    <source>
        <dbReference type="Proteomes" id="UP000070501"/>
    </source>
</evidence>
<evidence type="ECO:0000256" key="4">
    <source>
        <dbReference type="ARBA" id="ARBA00022519"/>
    </source>
</evidence>
<evidence type="ECO:0000256" key="8">
    <source>
        <dbReference type="SAM" id="Phobius"/>
    </source>
</evidence>
<evidence type="ECO:0000256" key="7">
    <source>
        <dbReference type="ARBA" id="ARBA00023136"/>
    </source>
</evidence>
<evidence type="ECO:0000256" key="5">
    <source>
        <dbReference type="ARBA" id="ARBA00022692"/>
    </source>
</evidence>
<feature type="transmembrane region" description="Helical" evidence="8">
    <location>
        <begin position="118"/>
        <end position="136"/>
    </location>
</feature>
<dbReference type="InterPro" id="IPR007272">
    <property type="entry name" value="Sulf_transp_TsuA/YedE"/>
</dbReference>
<organism evidence="9 10">
    <name type="scientific">Microdochium bolleyi</name>
    <dbReference type="NCBI Taxonomy" id="196109"/>
    <lineage>
        <taxon>Eukaryota</taxon>
        <taxon>Fungi</taxon>
        <taxon>Dikarya</taxon>
        <taxon>Ascomycota</taxon>
        <taxon>Pezizomycotina</taxon>
        <taxon>Sordariomycetes</taxon>
        <taxon>Xylariomycetidae</taxon>
        <taxon>Xylariales</taxon>
        <taxon>Microdochiaceae</taxon>
        <taxon>Microdochium</taxon>
    </lineage>
</organism>
<evidence type="ECO:0000256" key="1">
    <source>
        <dbReference type="ARBA" id="ARBA00004429"/>
    </source>
</evidence>
<evidence type="ECO:0000313" key="9">
    <source>
        <dbReference type="EMBL" id="KXJ85876.1"/>
    </source>
</evidence>
<keyword evidence="3" id="KW-1003">Cell membrane</keyword>
<keyword evidence="6 8" id="KW-1133">Transmembrane helix</keyword>
<dbReference type="AlphaFoldDB" id="A0A136ILN6"/>
<dbReference type="Pfam" id="PF04143">
    <property type="entry name" value="Sulf_transp"/>
    <property type="match status" value="1"/>
</dbReference>
<dbReference type="STRING" id="196109.A0A136ILN6"/>
<feature type="transmembrane region" description="Helical" evidence="8">
    <location>
        <begin position="346"/>
        <end position="366"/>
    </location>
</feature>
<sequence length="369" mass="36688">MAVSTLLRQAVSGAAFGTALSLSGVFLPSVVLGQMHLHDSRMLQMFLSASGASILVLNLLSAQGLVQASPRSPSPIAGVLGGASMYAGNIVGGLMQGLGMTLAGACASTVIVQAGLGIYPGLYTVAGAAVGGFLFVPVNSWVQNRNTASASASASSPDAAANALKPDPKLTIYEQLGMSRGTCIVLVELTLAALLTVLARSQASNSGTTGASGATDRQVFLDPVVGGLLVAGAQAVALFTRGSPLGVSNVFEEIGNLLWAGVDLATGRAQQKRKLSINGLAFAGGIAIAAAATVRLALPRISSVDMLVQSSPATALRAAVGGVMIGLGSRVSGGCTSGHGISGMSLLSTSSLVTTACMFLGGLGFAQLV</sequence>
<proteinExistence type="predicted"/>
<evidence type="ECO:0000256" key="3">
    <source>
        <dbReference type="ARBA" id="ARBA00022475"/>
    </source>
</evidence>